<dbReference type="Proteomes" id="UP000233597">
    <property type="component" value="Unassembled WGS sequence"/>
</dbReference>
<dbReference type="PROSITE" id="PS51186">
    <property type="entry name" value="GNAT"/>
    <property type="match status" value="1"/>
</dbReference>
<accession>A0A2N3KRB7</accession>
<evidence type="ECO:0000313" key="2">
    <source>
        <dbReference type="EMBL" id="PKR53097.1"/>
    </source>
</evidence>
<dbReference type="InterPro" id="IPR016181">
    <property type="entry name" value="Acyl_CoA_acyltransferase"/>
</dbReference>
<evidence type="ECO:0000313" key="3">
    <source>
        <dbReference type="Proteomes" id="UP000233597"/>
    </source>
</evidence>
<comment type="caution">
    <text evidence="2">The sequence shown here is derived from an EMBL/GenBank/DDBJ whole genome shotgun (WGS) entry which is preliminary data.</text>
</comment>
<dbReference type="OrthoDB" id="6293260at2"/>
<name>A0A2N3KRB7_9PROT</name>
<gene>
    <name evidence="2" type="ORF">COO20_15580</name>
</gene>
<dbReference type="InterPro" id="IPR051531">
    <property type="entry name" value="N-acetyltransferase"/>
</dbReference>
<sequence>MSDHQPRLITDRLILEPFGEDHVPTLAHADMDERVMRYIRAPSPDYASAEARIRQILMQDDGVLGIWGVRLRENNDVIGLGILRPLPDKSDIEVGYRLTVPHWGKGFATEIARCLINYGFGTLKLPTITATFDAENGASRRVLAKCGLRDDGITTAYSPDGTPLVRINLADWQAKNGKE</sequence>
<evidence type="ECO:0000259" key="1">
    <source>
        <dbReference type="PROSITE" id="PS51186"/>
    </source>
</evidence>
<keyword evidence="2" id="KW-0808">Transferase</keyword>
<dbReference type="Gene3D" id="3.40.630.30">
    <property type="match status" value="1"/>
</dbReference>
<protein>
    <submittedName>
        <fullName evidence="2">GNAT family N-acetyltransferase</fullName>
    </submittedName>
</protein>
<organism evidence="2 3">
    <name type="scientific">Thalassospira marina</name>
    <dbReference type="NCBI Taxonomy" id="2048283"/>
    <lineage>
        <taxon>Bacteria</taxon>
        <taxon>Pseudomonadati</taxon>
        <taxon>Pseudomonadota</taxon>
        <taxon>Alphaproteobacteria</taxon>
        <taxon>Rhodospirillales</taxon>
        <taxon>Thalassospiraceae</taxon>
        <taxon>Thalassospira</taxon>
    </lineage>
</organism>
<feature type="domain" description="N-acetyltransferase" evidence="1">
    <location>
        <begin position="21"/>
        <end position="170"/>
    </location>
</feature>
<reference evidence="2 3" key="1">
    <citation type="submission" date="2017-09" db="EMBL/GenBank/DDBJ databases">
        <title>Biodiversity and function of Thalassospira species in the particle-attached aromatic-hydrocarbon-degrading consortia from the surface seawater of the South China Sea.</title>
        <authorList>
            <person name="Dong C."/>
            <person name="Liu R."/>
            <person name="Shao Z."/>
        </authorList>
    </citation>
    <scope>NUCLEOTIDE SEQUENCE [LARGE SCALE GENOMIC DNA]</scope>
    <source>
        <strain evidence="2 3">CSC1P2</strain>
    </source>
</reference>
<dbReference type="GO" id="GO:0016747">
    <property type="term" value="F:acyltransferase activity, transferring groups other than amino-acyl groups"/>
    <property type="evidence" value="ECO:0007669"/>
    <property type="project" value="InterPro"/>
</dbReference>
<dbReference type="PANTHER" id="PTHR43792">
    <property type="entry name" value="GNAT FAMILY, PUTATIVE (AFU_ORTHOLOGUE AFUA_3G00765)-RELATED-RELATED"/>
    <property type="match status" value="1"/>
</dbReference>
<dbReference type="AlphaFoldDB" id="A0A2N3KRB7"/>
<dbReference type="PANTHER" id="PTHR43792:SF1">
    <property type="entry name" value="N-ACETYLTRANSFERASE DOMAIN-CONTAINING PROTEIN"/>
    <property type="match status" value="1"/>
</dbReference>
<proteinExistence type="predicted"/>
<dbReference type="EMBL" id="NWTK01000010">
    <property type="protein sequence ID" value="PKR53097.1"/>
    <property type="molecule type" value="Genomic_DNA"/>
</dbReference>
<dbReference type="RefSeq" id="WP_101268188.1">
    <property type="nucleotide sequence ID" value="NZ_NWTK01000010.1"/>
</dbReference>
<dbReference type="Pfam" id="PF13302">
    <property type="entry name" value="Acetyltransf_3"/>
    <property type="match status" value="1"/>
</dbReference>
<dbReference type="InterPro" id="IPR000182">
    <property type="entry name" value="GNAT_dom"/>
</dbReference>
<dbReference type="SUPFAM" id="SSF55729">
    <property type="entry name" value="Acyl-CoA N-acyltransferases (Nat)"/>
    <property type="match status" value="1"/>
</dbReference>